<evidence type="ECO:0000313" key="3">
    <source>
        <dbReference type="Proteomes" id="UP000316331"/>
    </source>
</evidence>
<feature type="region of interest" description="Disordered" evidence="1">
    <location>
        <begin position="1"/>
        <end position="26"/>
    </location>
</feature>
<proteinExistence type="predicted"/>
<accession>A0A543F8D6</accession>
<sequence length="46" mass="5229">MSERDGLIMRRRAPEQRGVDRGAAHPGIGRIVFRTGRRHGFREAQA</sequence>
<keyword evidence="3" id="KW-1185">Reference proteome</keyword>
<dbReference type="Proteomes" id="UP000316331">
    <property type="component" value="Unassembled WGS sequence"/>
</dbReference>
<reference evidence="2 3" key="1">
    <citation type="submission" date="2019-06" db="EMBL/GenBank/DDBJ databases">
        <title>Sequencing the genomes of 1000 actinobacteria strains.</title>
        <authorList>
            <person name="Klenk H.-P."/>
        </authorList>
    </citation>
    <scope>NUCLEOTIDE SEQUENCE [LARGE SCALE GENOMIC DNA]</scope>
    <source>
        <strain evidence="2 3">DSM 103495</strain>
    </source>
</reference>
<evidence type="ECO:0000256" key="1">
    <source>
        <dbReference type="SAM" id="MobiDB-lite"/>
    </source>
</evidence>
<evidence type="ECO:0000313" key="2">
    <source>
        <dbReference type="EMBL" id="TQM30071.1"/>
    </source>
</evidence>
<protein>
    <submittedName>
        <fullName evidence="2">Uncharacterized protein</fullName>
    </submittedName>
</protein>
<gene>
    <name evidence="2" type="ORF">FB390_1687</name>
</gene>
<organism evidence="2 3">
    <name type="scientific">Nocardia bhagyanarayanae</name>
    <dbReference type="NCBI Taxonomy" id="1215925"/>
    <lineage>
        <taxon>Bacteria</taxon>
        <taxon>Bacillati</taxon>
        <taxon>Actinomycetota</taxon>
        <taxon>Actinomycetes</taxon>
        <taxon>Mycobacteriales</taxon>
        <taxon>Nocardiaceae</taxon>
        <taxon>Nocardia</taxon>
    </lineage>
</organism>
<dbReference type="AlphaFoldDB" id="A0A543F8D6"/>
<dbReference type="EMBL" id="VFPG01000001">
    <property type="protein sequence ID" value="TQM30071.1"/>
    <property type="molecule type" value="Genomic_DNA"/>
</dbReference>
<dbReference type="RefSeq" id="WP_185756975.1">
    <property type="nucleotide sequence ID" value="NZ_VFPG01000001.1"/>
</dbReference>
<name>A0A543F8D6_9NOCA</name>
<comment type="caution">
    <text evidence="2">The sequence shown here is derived from an EMBL/GenBank/DDBJ whole genome shotgun (WGS) entry which is preliminary data.</text>
</comment>
<feature type="compositionally biased region" description="Basic and acidic residues" evidence="1">
    <location>
        <begin position="1"/>
        <end position="23"/>
    </location>
</feature>